<comment type="caution">
    <text evidence="2">The sequence shown here is derived from an EMBL/GenBank/DDBJ whole genome shotgun (WGS) entry which is preliminary data.</text>
</comment>
<evidence type="ECO:0000259" key="1">
    <source>
        <dbReference type="Pfam" id="PF21788"/>
    </source>
</evidence>
<accession>A0AAE1GIB7</accession>
<dbReference type="Proteomes" id="UP001286313">
    <property type="component" value="Unassembled WGS sequence"/>
</dbReference>
<feature type="domain" description="Transposable element P transposase-like GTP-binding insertion" evidence="1">
    <location>
        <begin position="65"/>
        <end position="174"/>
    </location>
</feature>
<dbReference type="EMBL" id="JAWQEG010000216">
    <property type="protein sequence ID" value="KAK3893295.1"/>
    <property type="molecule type" value="Genomic_DNA"/>
</dbReference>
<dbReference type="InterPro" id="IPR048366">
    <property type="entry name" value="TNP-like_GBD"/>
</dbReference>
<sequence length="187" mass="21017">MTVNLLKAIITAVEQSGYEVHATVCDMGGSNYSLINQLKINEDNNSFDNPVDPTRNIHVFADVPHLLKLIRNHFLDHGFHSADSNETILCDSVRELIAVDKGNMKLAHKLTHQHVSVRGYKRQKVSFAVQLLSNTVSQALCFLGERGEIKSAGWLLTAQFIKLVNDWFDIMNSSLRIDPSGKRNAFR</sequence>
<proteinExistence type="predicted"/>
<evidence type="ECO:0000313" key="3">
    <source>
        <dbReference type="Proteomes" id="UP001286313"/>
    </source>
</evidence>
<name>A0AAE1GIB7_PETCI</name>
<dbReference type="Pfam" id="PF21788">
    <property type="entry name" value="TNP-like_GBD"/>
    <property type="match status" value="1"/>
</dbReference>
<reference evidence="2" key="1">
    <citation type="submission" date="2023-10" db="EMBL/GenBank/DDBJ databases">
        <title>Genome assemblies of two species of porcelain crab, Petrolisthes cinctipes and Petrolisthes manimaculis (Anomura: Porcellanidae).</title>
        <authorList>
            <person name="Angst P."/>
        </authorList>
    </citation>
    <scope>NUCLEOTIDE SEQUENCE</scope>
    <source>
        <strain evidence="2">PB745_01</strain>
        <tissue evidence="2">Gill</tissue>
    </source>
</reference>
<evidence type="ECO:0000313" key="2">
    <source>
        <dbReference type="EMBL" id="KAK3893295.1"/>
    </source>
</evidence>
<protein>
    <recommendedName>
        <fullName evidence="1">Transposable element P transposase-like GTP-binding insertion domain-containing protein</fullName>
    </recommendedName>
</protein>
<gene>
    <name evidence="2" type="ORF">Pcinc_002851</name>
</gene>
<organism evidence="2 3">
    <name type="scientific">Petrolisthes cinctipes</name>
    <name type="common">Flat porcelain crab</name>
    <dbReference type="NCBI Taxonomy" id="88211"/>
    <lineage>
        <taxon>Eukaryota</taxon>
        <taxon>Metazoa</taxon>
        <taxon>Ecdysozoa</taxon>
        <taxon>Arthropoda</taxon>
        <taxon>Crustacea</taxon>
        <taxon>Multicrustacea</taxon>
        <taxon>Malacostraca</taxon>
        <taxon>Eumalacostraca</taxon>
        <taxon>Eucarida</taxon>
        <taxon>Decapoda</taxon>
        <taxon>Pleocyemata</taxon>
        <taxon>Anomura</taxon>
        <taxon>Galatheoidea</taxon>
        <taxon>Porcellanidae</taxon>
        <taxon>Petrolisthes</taxon>
    </lineage>
</organism>
<keyword evidence="3" id="KW-1185">Reference proteome</keyword>
<dbReference type="AlphaFoldDB" id="A0AAE1GIB7"/>